<dbReference type="GO" id="GO:0008379">
    <property type="term" value="F:thioredoxin peroxidase activity"/>
    <property type="evidence" value="ECO:0007669"/>
    <property type="project" value="TreeGrafter"/>
</dbReference>
<dbReference type="GO" id="GO:0005737">
    <property type="term" value="C:cytoplasm"/>
    <property type="evidence" value="ECO:0007669"/>
    <property type="project" value="TreeGrafter"/>
</dbReference>
<keyword evidence="5" id="KW-0049">Antioxidant</keyword>
<dbReference type="Gene3D" id="3.40.30.10">
    <property type="entry name" value="Glutaredoxin"/>
    <property type="match status" value="1"/>
</dbReference>
<dbReference type="InterPro" id="IPR036249">
    <property type="entry name" value="Thioredoxin-like_sf"/>
</dbReference>
<protein>
    <recommendedName>
        <fullName evidence="3">thioredoxin-dependent peroxiredoxin</fullName>
        <ecNumber evidence="3">1.11.1.24</ecNumber>
    </recommendedName>
    <alternativeName>
        <fullName evidence="13">Nuclear thiol peroxidase</fullName>
    </alternativeName>
    <alternativeName>
        <fullName evidence="10">Thioredoxin peroxidase</fullName>
    </alternativeName>
</protein>
<comment type="catalytic activity">
    <reaction evidence="12">
        <text>a hydroperoxide + [thioredoxin]-dithiol = an alcohol + [thioredoxin]-disulfide + H2O</text>
        <dbReference type="Rhea" id="RHEA:62620"/>
        <dbReference type="Rhea" id="RHEA-COMP:10698"/>
        <dbReference type="Rhea" id="RHEA-COMP:10700"/>
        <dbReference type="ChEBI" id="CHEBI:15377"/>
        <dbReference type="ChEBI" id="CHEBI:29950"/>
        <dbReference type="ChEBI" id="CHEBI:30879"/>
        <dbReference type="ChEBI" id="CHEBI:35924"/>
        <dbReference type="ChEBI" id="CHEBI:50058"/>
        <dbReference type="EC" id="1.11.1.24"/>
    </reaction>
</comment>
<feature type="region of interest" description="Disordered" evidence="14">
    <location>
        <begin position="1"/>
        <end position="49"/>
    </location>
</feature>
<evidence type="ECO:0000259" key="15">
    <source>
        <dbReference type="PROSITE" id="PS51352"/>
    </source>
</evidence>
<feature type="compositionally biased region" description="Basic and acidic residues" evidence="14">
    <location>
        <begin position="201"/>
        <end position="213"/>
    </location>
</feature>
<dbReference type="eggNOG" id="KOG0855">
    <property type="taxonomic scope" value="Eukaryota"/>
</dbReference>
<evidence type="ECO:0000256" key="6">
    <source>
        <dbReference type="ARBA" id="ARBA00023002"/>
    </source>
</evidence>
<comment type="similarity">
    <text evidence="11">Belongs to the peroxiredoxin family. BCP/PrxQ subfamily.</text>
</comment>
<evidence type="ECO:0000256" key="8">
    <source>
        <dbReference type="ARBA" id="ARBA00023242"/>
    </source>
</evidence>
<dbReference type="FunFam" id="3.40.30.10:FF:000157">
    <property type="entry name" value="DOT5p Nuclear thiol peroxidase"/>
    <property type="match status" value="1"/>
</dbReference>
<evidence type="ECO:0000256" key="14">
    <source>
        <dbReference type="SAM" id="MobiDB-lite"/>
    </source>
</evidence>
<dbReference type="InterPro" id="IPR050924">
    <property type="entry name" value="Peroxiredoxin_BCP/PrxQ"/>
</dbReference>
<evidence type="ECO:0000256" key="11">
    <source>
        <dbReference type="ARBA" id="ARBA00038489"/>
    </source>
</evidence>
<evidence type="ECO:0000256" key="12">
    <source>
        <dbReference type="ARBA" id="ARBA00049091"/>
    </source>
</evidence>
<feature type="compositionally biased region" description="Basic residues" evidence="14">
    <location>
        <begin position="1"/>
        <end position="10"/>
    </location>
</feature>
<dbReference type="SUPFAM" id="SSF52833">
    <property type="entry name" value="Thioredoxin-like"/>
    <property type="match status" value="1"/>
</dbReference>
<name>A0A093Y7U9_TALMA</name>
<evidence type="ECO:0000256" key="13">
    <source>
        <dbReference type="ARBA" id="ARBA00077538"/>
    </source>
</evidence>
<feature type="region of interest" description="Disordered" evidence="14">
    <location>
        <begin position="201"/>
        <end position="228"/>
    </location>
</feature>
<dbReference type="CDD" id="cd03017">
    <property type="entry name" value="PRX_BCP"/>
    <property type="match status" value="1"/>
</dbReference>
<gene>
    <name evidence="16" type="ORF">GQ26_0013070</name>
</gene>
<evidence type="ECO:0000256" key="7">
    <source>
        <dbReference type="ARBA" id="ARBA00023157"/>
    </source>
</evidence>
<accession>A0A093Y7U9</accession>
<dbReference type="PANTHER" id="PTHR42801:SF23">
    <property type="entry name" value="PEROXIREDOXIN DOT5"/>
    <property type="match status" value="1"/>
</dbReference>
<evidence type="ECO:0000313" key="16">
    <source>
        <dbReference type="EMBL" id="KFX53528.1"/>
    </source>
</evidence>
<comment type="caution">
    <text evidence="16">The sequence shown here is derived from an EMBL/GenBank/DDBJ whole genome shotgun (WGS) entry which is preliminary data.</text>
</comment>
<evidence type="ECO:0000256" key="5">
    <source>
        <dbReference type="ARBA" id="ARBA00022862"/>
    </source>
</evidence>
<evidence type="ECO:0000256" key="2">
    <source>
        <dbReference type="ARBA" id="ARBA00011245"/>
    </source>
</evidence>
<keyword evidence="9" id="KW-0676">Redox-active center</keyword>
<dbReference type="Pfam" id="PF00578">
    <property type="entry name" value="AhpC-TSA"/>
    <property type="match status" value="1"/>
</dbReference>
<dbReference type="AlphaFoldDB" id="A0A093Y7U9"/>
<comment type="subunit">
    <text evidence="2">Monomer.</text>
</comment>
<dbReference type="GO" id="GO:0005634">
    <property type="term" value="C:nucleus"/>
    <property type="evidence" value="ECO:0007669"/>
    <property type="project" value="UniProtKB-SubCell"/>
</dbReference>
<dbReference type="HOGENOM" id="CLU_042529_2_0_1"/>
<dbReference type="GO" id="GO:0045454">
    <property type="term" value="P:cell redox homeostasis"/>
    <property type="evidence" value="ECO:0007669"/>
    <property type="project" value="TreeGrafter"/>
</dbReference>
<organism evidence="16">
    <name type="scientific">Talaromyces marneffei PM1</name>
    <dbReference type="NCBI Taxonomy" id="1077442"/>
    <lineage>
        <taxon>Eukaryota</taxon>
        <taxon>Fungi</taxon>
        <taxon>Dikarya</taxon>
        <taxon>Ascomycota</taxon>
        <taxon>Pezizomycotina</taxon>
        <taxon>Eurotiomycetes</taxon>
        <taxon>Eurotiomycetidae</taxon>
        <taxon>Eurotiales</taxon>
        <taxon>Trichocomaceae</taxon>
        <taxon>Talaromyces</taxon>
        <taxon>Talaromyces sect. Talaromyces</taxon>
    </lineage>
</organism>
<comment type="subcellular location">
    <subcellularLocation>
        <location evidence="1">Nucleus</location>
    </subcellularLocation>
</comment>
<feature type="domain" description="Thioredoxin" evidence="15">
    <location>
        <begin position="25"/>
        <end position="205"/>
    </location>
</feature>
<evidence type="ECO:0000256" key="9">
    <source>
        <dbReference type="ARBA" id="ARBA00023284"/>
    </source>
</evidence>
<dbReference type="InterPro" id="IPR013766">
    <property type="entry name" value="Thioredoxin_domain"/>
</dbReference>
<evidence type="ECO:0000256" key="1">
    <source>
        <dbReference type="ARBA" id="ARBA00004123"/>
    </source>
</evidence>
<dbReference type="PROSITE" id="PS51352">
    <property type="entry name" value="THIOREDOXIN_2"/>
    <property type="match status" value="1"/>
</dbReference>
<dbReference type="EMBL" id="JPOX01000001">
    <property type="protein sequence ID" value="KFX53528.1"/>
    <property type="molecule type" value="Genomic_DNA"/>
</dbReference>
<keyword evidence="4" id="KW-0575">Peroxidase</keyword>
<dbReference type="EC" id="1.11.1.24" evidence="3"/>
<keyword evidence="6" id="KW-0560">Oxidoreductase</keyword>
<proteinExistence type="inferred from homology"/>
<dbReference type="InterPro" id="IPR000866">
    <property type="entry name" value="AhpC/TSA"/>
</dbReference>
<keyword evidence="7" id="KW-1015">Disulfide bond</keyword>
<reference evidence="16" key="1">
    <citation type="journal article" date="2014" name="PLoS Genet.">
        <title>Signature Gene Expression Reveals Novel Clues to the Molecular Mechanisms of Dimorphic Transition in Penicillium marneffei.</title>
        <authorList>
            <person name="Yang E."/>
            <person name="Wang G."/>
            <person name="Cai J."/>
            <person name="Woo P.C."/>
            <person name="Lau S.K."/>
            <person name="Yuen K.-Y."/>
            <person name="Chow W.-N."/>
            <person name="Lin X."/>
        </authorList>
    </citation>
    <scope>NUCLEOTIDE SEQUENCE [LARGE SCALE GENOMIC DNA]</scope>
    <source>
        <strain evidence="16">PM1</strain>
    </source>
</reference>
<sequence>MPVELRKRKAAPTQPEPVQKKAATAKTTKKAPKAEIPTEEVKGKSTPAKSAIPKVGDVISLEGFGGKLQTQDGASTTLESLITSSKAGVVLFTYPRASTPGCTKQASMFRDGYESLTSTGLAIYGLSTDSPKANTTFKTKQNLPYPLLCDVNATLIGSLGLKKSPKGTVRGVCVIDKAGKVLLLKPGSPAGTVEAVEKIVRENPVKDSGKEDTKEEDEAKDEAKEAKE</sequence>
<evidence type="ECO:0000256" key="4">
    <source>
        <dbReference type="ARBA" id="ARBA00022559"/>
    </source>
</evidence>
<evidence type="ECO:0000256" key="10">
    <source>
        <dbReference type="ARBA" id="ARBA00032824"/>
    </source>
</evidence>
<keyword evidence="8" id="KW-0539">Nucleus</keyword>
<dbReference type="GO" id="GO:0034599">
    <property type="term" value="P:cellular response to oxidative stress"/>
    <property type="evidence" value="ECO:0007669"/>
    <property type="project" value="UniProtKB-ARBA"/>
</dbReference>
<dbReference type="PANTHER" id="PTHR42801">
    <property type="entry name" value="THIOREDOXIN-DEPENDENT PEROXIDE REDUCTASE"/>
    <property type="match status" value="1"/>
</dbReference>
<evidence type="ECO:0000256" key="3">
    <source>
        <dbReference type="ARBA" id="ARBA00013017"/>
    </source>
</evidence>